<gene>
    <name evidence="2" type="ORF">CDAR_592021</name>
</gene>
<organism evidence="2 3">
    <name type="scientific">Caerostris darwini</name>
    <dbReference type="NCBI Taxonomy" id="1538125"/>
    <lineage>
        <taxon>Eukaryota</taxon>
        <taxon>Metazoa</taxon>
        <taxon>Ecdysozoa</taxon>
        <taxon>Arthropoda</taxon>
        <taxon>Chelicerata</taxon>
        <taxon>Arachnida</taxon>
        <taxon>Araneae</taxon>
        <taxon>Araneomorphae</taxon>
        <taxon>Entelegynae</taxon>
        <taxon>Araneoidea</taxon>
        <taxon>Araneidae</taxon>
        <taxon>Caerostris</taxon>
    </lineage>
</organism>
<keyword evidence="3" id="KW-1185">Reference proteome</keyword>
<protein>
    <submittedName>
        <fullName evidence="2">Uncharacterized protein</fullName>
    </submittedName>
</protein>
<sequence>MLHWISIIITFRVNLCGKIPWIELNHGFVTYDGIGSCLQRSDIVILVSENANFNLSCVNMISCIYSTRPSTGYLLLTIPSQFVRQNSMDRAHTPALDRRLLVVGLKRIEASDD</sequence>
<dbReference type="AlphaFoldDB" id="A0AAV4MKL5"/>
<keyword evidence="1" id="KW-0732">Signal</keyword>
<evidence type="ECO:0000313" key="3">
    <source>
        <dbReference type="Proteomes" id="UP001054837"/>
    </source>
</evidence>
<comment type="caution">
    <text evidence="2">The sequence shown here is derived from an EMBL/GenBank/DDBJ whole genome shotgun (WGS) entry which is preliminary data.</text>
</comment>
<reference evidence="2 3" key="1">
    <citation type="submission" date="2021-06" db="EMBL/GenBank/DDBJ databases">
        <title>Caerostris darwini draft genome.</title>
        <authorList>
            <person name="Kono N."/>
            <person name="Arakawa K."/>
        </authorList>
    </citation>
    <scope>NUCLEOTIDE SEQUENCE [LARGE SCALE GENOMIC DNA]</scope>
</reference>
<dbReference type="EMBL" id="BPLQ01000520">
    <property type="protein sequence ID" value="GIX72350.1"/>
    <property type="molecule type" value="Genomic_DNA"/>
</dbReference>
<dbReference type="Proteomes" id="UP001054837">
    <property type="component" value="Unassembled WGS sequence"/>
</dbReference>
<accession>A0AAV4MKL5</accession>
<feature type="chain" id="PRO_5044022566" evidence="1">
    <location>
        <begin position="17"/>
        <end position="113"/>
    </location>
</feature>
<evidence type="ECO:0000256" key="1">
    <source>
        <dbReference type="SAM" id="SignalP"/>
    </source>
</evidence>
<proteinExistence type="predicted"/>
<evidence type="ECO:0000313" key="2">
    <source>
        <dbReference type="EMBL" id="GIX72350.1"/>
    </source>
</evidence>
<feature type="signal peptide" evidence="1">
    <location>
        <begin position="1"/>
        <end position="16"/>
    </location>
</feature>
<name>A0AAV4MKL5_9ARAC</name>